<name>A0A1H0PQ07_SELRU</name>
<sequence>MKILIIAFHDREIEPYAVMYEKIAKESDVDYDIFLWDRFSDNSLEIKDNEYIFHKICTMGGDKLKKIPAFYCFRSVLKKIITNNCYKKIIVLNTMPGVLLADLLLNEYKNNFIYDIRDYTYEKYFIYKWLVRKLIANSAFTTISSPGFIKFLGYSEKFVNNHNISNEADRFAHSTILNKEKIIIGFVGAIRYYEENTALLDCLKNNDKYSFVYMGRRYPECDLFTYCQEKKIKNVSFKGAFSNNEKPVIYRGIDIINAVYGNKKNEVKTALPNKLYDAIIFKKPIMVSSDTYLADVVEKYRIGFSVDVIRDNFKDKLDKYLQSFNAEEFEHNADSLLEKVMREQNEFKKYVKETLLKIK</sequence>
<proteinExistence type="predicted"/>
<dbReference type="AlphaFoldDB" id="A0A1H0PQ07"/>
<evidence type="ECO:0000256" key="1">
    <source>
        <dbReference type="SAM" id="Coils"/>
    </source>
</evidence>
<dbReference type="Gene3D" id="3.40.50.2000">
    <property type="entry name" value="Glycogen Phosphorylase B"/>
    <property type="match status" value="1"/>
</dbReference>
<accession>A0A1H0PQ07</accession>
<dbReference type="OrthoDB" id="2052976at2"/>
<dbReference type="SUPFAM" id="SSF53756">
    <property type="entry name" value="UDP-Glycosyltransferase/glycogen phosphorylase"/>
    <property type="match status" value="1"/>
</dbReference>
<protein>
    <submittedName>
        <fullName evidence="2">Uncharacterized protein</fullName>
    </submittedName>
</protein>
<evidence type="ECO:0000313" key="2">
    <source>
        <dbReference type="EMBL" id="SDP06735.1"/>
    </source>
</evidence>
<dbReference type="RefSeq" id="WP_074571623.1">
    <property type="nucleotide sequence ID" value="NZ_FNJQ01000005.1"/>
</dbReference>
<dbReference type="Proteomes" id="UP000182412">
    <property type="component" value="Unassembled WGS sequence"/>
</dbReference>
<evidence type="ECO:0000313" key="3">
    <source>
        <dbReference type="Proteomes" id="UP000182412"/>
    </source>
</evidence>
<reference evidence="2 3" key="1">
    <citation type="submission" date="2016-10" db="EMBL/GenBank/DDBJ databases">
        <authorList>
            <person name="de Groot N.N."/>
        </authorList>
    </citation>
    <scope>NUCLEOTIDE SEQUENCE [LARGE SCALE GENOMIC DNA]</scope>
    <source>
        <strain evidence="2 3">S137</strain>
    </source>
</reference>
<dbReference type="EMBL" id="FNJQ01000005">
    <property type="protein sequence ID" value="SDP06735.1"/>
    <property type="molecule type" value="Genomic_DNA"/>
</dbReference>
<keyword evidence="1" id="KW-0175">Coiled coil</keyword>
<organism evidence="2 3">
    <name type="scientific">Selenomonas ruminantium</name>
    <dbReference type="NCBI Taxonomy" id="971"/>
    <lineage>
        <taxon>Bacteria</taxon>
        <taxon>Bacillati</taxon>
        <taxon>Bacillota</taxon>
        <taxon>Negativicutes</taxon>
        <taxon>Selenomonadales</taxon>
        <taxon>Selenomonadaceae</taxon>
        <taxon>Selenomonas</taxon>
    </lineage>
</organism>
<feature type="coiled-coil region" evidence="1">
    <location>
        <begin position="326"/>
        <end position="353"/>
    </location>
</feature>
<gene>
    <name evidence="2" type="ORF">SAMN05216366_105122</name>
</gene>